<dbReference type="AlphaFoldDB" id="A0A7W7CTA2"/>
<keyword evidence="3" id="KW-1185">Reference proteome</keyword>
<organism evidence="2 3">
    <name type="scientific">Paractinoplanes abujensis</name>
    <dbReference type="NCBI Taxonomy" id="882441"/>
    <lineage>
        <taxon>Bacteria</taxon>
        <taxon>Bacillati</taxon>
        <taxon>Actinomycetota</taxon>
        <taxon>Actinomycetes</taxon>
        <taxon>Micromonosporales</taxon>
        <taxon>Micromonosporaceae</taxon>
        <taxon>Paractinoplanes</taxon>
    </lineage>
</organism>
<name>A0A7W7CTA2_9ACTN</name>
<evidence type="ECO:0000313" key="2">
    <source>
        <dbReference type="EMBL" id="MBB4692571.1"/>
    </source>
</evidence>
<sequence>MSGAAPARNRSRVRELQSGTAWYGVNRRRVPPGHDNRNRHRWDEPETEDPGSPPD</sequence>
<reference evidence="2 3" key="1">
    <citation type="submission" date="2020-08" db="EMBL/GenBank/DDBJ databases">
        <title>Sequencing the genomes of 1000 actinobacteria strains.</title>
        <authorList>
            <person name="Klenk H.-P."/>
        </authorList>
    </citation>
    <scope>NUCLEOTIDE SEQUENCE [LARGE SCALE GENOMIC DNA]</scope>
    <source>
        <strain evidence="2 3">DSM 45518</strain>
    </source>
</reference>
<evidence type="ECO:0000313" key="3">
    <source>
        <dbReference type="Proteomes" id="UP000542742"/>
    </source>
</evidence>
<accession>A0A7W7CTA2</accession>
<dbReference type="RefSeq" id="WP_184951274.1">
    <property type="nucleotide sequence ID" value="NZ_BOMC01000064.1"/>
</dbReference>
<comment type="caution">
    <text evidence="2">The sequence shown here is derived from an EMBL/GenBank/DDBJ whole genome shotgun (WGS) entry which is preliminary data.</text>
</comment>
<gene>
    <name evidence="2" type="ORF">BKA14_002719</name>
</gene>
<dbReference type="Proteomes" id="UP000542742">
    <property type="component" value="Unassembled WGS sequence"/>
</dbReference>
<feature type="region of interest" description="Disordered" evidence="1">
    <location>
        <begin position="1"/>
        <end position="55"/>
    </location>
</feature>
<protein>
    <submittedName>
        <fullName evidence="2">Uncharacterized protein</fullName>
    </submittedName>
</protein>
<proteinExistence type="predicted"/>
<dbReference type="EMBL" id="JACHMF010000001">
    <property type="protein sequence ID" value="MBB4692571.1"/>
    <property type="molecule type" value="Genomic_DNA"/>
</dbReference>
<feature type="compositionally biased region" description="Basic and acidic residues" evidence="1">
    <location>
        <begin position="32"/>
        <end position="44"/>
    </location>
</feature>
<evidence type="ECO:0000256" key="1">
    <source>
        <dbReference type="SAM" id="MobiDB-lite"/>
    </source>
</evidence>